<gene>
    <name evidence="1" type="ORF">YH65_08120</name>
</gene>
<organism evidence="1 2">
    <name type="scientific">Sulfurovum lithotrophicum</name>
    <dbReference type="NCBI Taxonomy" id="206403"/>
    <lineage>
        <taxon>Bacteria</taxon>
        <taxon>Pseudomonadati</taxon>
        <taxon>Campylobacterota</taxon>
        <taxon>Epsilonproteobacteria</taxon>
        <taxon>Campylobacterales</taxon>
        <taxon>Sulfurovaceae</taxon>
        <taxon>Sulfurovum</taxon>
    </lineage>
</organism>
<name>A0A7U4RR31_9BACT</name>
<dbReference type="AlphaFoldDB" id="A0A7U4RR31"/>
<evidence type="ECO:0008006" key="3">
    <source>
        <dbReference type="Google" id="ProtNLM"/>
    </source>
</evidence>
<dbReference type="EMBL" id="CP011308">
    <property type="protein sequence ID" value="AKF25357.1"/>
    <property type="molecule type" value="Genomic_DNA"/>
</dbReference>
<dbReference type="InterPro" id="IPR017034">
    <property type="entry name" value="Abi_system_AbiD/AbiF"/>
</dbReference>
<dbReference type="Proteomes" id="UP000034444">
    <property type="component" value="Chromosome"/>
</dbReference>
<protein>
    <recommendedName>
        <fullName evidence="3">DNA-binding protein</fullName>
    </recommendedName>
</protein>
<keyword evidence="2" id="KW-1185">Reference proteome</keyword>
<dbReference type="InterPro" id="IPR011664">
    <property type="entry name" value="Abi_system_AbiD/AbiF-like"/>
</dbReference>
<evidence type="ECO:0000313" key="1">
    <source>
        <dbReference type="EMBL" id="AKF25357.1"/>
    </source>
</evidence>
<reference evidence="1 2" key="1">
    <citation type="submission" date="2015-04" db="EMBL/GenBank/DDBJ databases">
        <title>Complete genome sequence of Sulfurovum lithotrophicum ATCC BAA-797T.</title>
        <authorList>
            <person name="Ahn J."/>
            <person name="Park G."/>
            <person name="Jeon W."/>
            <person name="Jang Y."/>
            <person name="Jang M."/>
            <person name="Lee H."/>
            <person name="Lee H."/>
        </authorList>
    </citation>
    <scope>NUCLEOTIDE SEQUENCE [LARGE SCALE GENOMIC DNA]</scope>
    <source>
        <strain evidence="2">ATCC BAA-797 / 42BKT</strain>
    </source>
</reference>
<reference evidence="2" key="2">
    <citation type="journal article" date="2017" name="Stand. Genomic Sci.">
        <title>Complete genome sequence of the sulfur-oxidizing chemolithoautotrophic Sulfurovum lithotrophicum 42BKTT.</title>
        <authorList>
            <person name="Jeon W."/>
            <person name="Priscilla L."/>
            <person name="Park G."/>
            <person name="Lee H."/>
            <person name="Lee N."/>
            <person name="Lee D."/>
            <person name="Kwon H."/>
            <person name="Ahn I."/>
            <person name="Lee C."/>
            <person name="Lee H."/>
            <person name="Ahn J."/>
        </authorList>
    </citation>
    <scope>NUCLEOTIDE SEQUENCE [LARGE SCALE GENOMIC DNA]</scope>
    <source>
        <strain evidence="2">ATCC BAA-797 / 42BKT</strain>
    </source>
</reference>
<dbReference type="Pfam" id="PF07751">
    <property type="entry name" value="Abi_2"/>
    <property type="match status" value="1"/>
</dbReference>
<evidence type="ECO:0000313" key="2">
    <source>
        <dbReference type="Proteomes" id="UP000034444"/>
    </source>
</evidence>
<dbReference type="KEGG" id="slh:YH65_08120"/>
<sequence>MISHTFTKKHLNYDEQIALLISRGLVVTDTDLVRKKLEHISYYRLSAYFLPFQYEKDIFNADTRFEEILRVYYFDKALRKIVFDAIETLEINIRANIAYNLSKETGAFGYMKKENLNIGYTEYINLMQTIQRETNRSREAFVTHFKKQYSSDILPVWMMVEIISFSTLSKLFKALKPEHETMTAKLLIPPKVLKNWLHVTNHVRNICAHHGRVWNKQFAIKALLPKKVTAFQGLKNDKIFVVILMLSYMFDRLETADGFKSKIVSLLEEYPDIPLHNMGFSEDWKERLCS</sequence>
<proteinExistence type="predicted"/>
<dbReference type="PIRSF" id="PIRSF034934">
    <property type="entry name" value="AbiF_AbiD"/>
    <property type="match status" value="1"/>
</dbReference>
<accession>A0A7U4RR31</accession>
<dbReference type="OrthoDB" id="5363652at2"/>